<sequence>MINTETAKIKSEIINRRGHHFGDHFKHHDYSLTYYHTMHSDKFSAVIYDLAKQRMYLTQNEQQLEFMVQLTLLTLLSEAGASRELLEYVTENQQANINLIILAKRYQLSDKKIMVLNTHAESSDFGDKVFAETLMLCQPFDDTYTEFKRLADSEAEYLSPAARSGHGKVYNKYAYSDHFDSKHFDLTEHRGYDVGLMVELRMLESLGSGDELLKYATQINVDPIKILTMKDRGMQEPMIIKFNEILLNKETNKNPDTSDIINQQKPEENLFFNANEEMADIMASMVQKNEMTSNNIFNTIISPLRPQNYIHSFHTSG</sequence>
<protein>
    <submittedName>
        <fullName evidence="1">Uncharacterized protein</fullName>
    </submittedName>
</protein>
<evidence type="ECO:0000313" key="2">
    <source>
        <dbReference type="Proteomes" id="UP000230961"/>
    </source>
</evidence>
<accession>A0A7U4K2N1</accession>
<name>A0A7U4K2N1_YEREN</name>
<dbReference type="AlphaFoldDB" id="A0A7U4K2N1"/>
<dbReference type="KEGG" id="yel:LC20_04799"/>
<organism evidence="1 2">
    <name type="scientific">Yersinia enterocolitica LC20</name>
    <dbReference type="NCBI Taxonomy" id="1443113"/>
    <lineage>
        <taxon>Bacteria</taxon>
        <taxon>Pseudomonadati</taxon>
        <taxon>Pseudomonadota</taxon>
        <taxon>Gammaproteobacteria</taxon>
        <taxon>Enterobacterales</taxon>
        <taxon>Yersiniaceae</taxon>
        <taxon>Yersinia</taxon>
    </lineage>
</organism>
<proteinExistence type="predicted"/>
<reference evidence="1 2" key="1">
    <citation type="submission" date="2017-11" db="EMBL/GenBank/DDBJ databases">
        <title>The complete genome sequence and comparative genome analysis of Yersinia enterocolitica strain LC20.</title>
        <authorList>
            <person name="Shi G."/>
            <person name="Su M."/>
            <person name="Liang J."/>
            <person name="Gu W."/>
            <person name="Xiao Y."/>
            <person name="Zhang Z."/>
            <person name="Qiu H."/>
            <person name="Duan R."/>
            <person name="Zhang Z."/>
            <person name="Li Y."/>
            <person name="Zhang X."/>
            <person name="Ling Y."/>
            <person name="Song L."/>
            <person name="Chen M."/>
            <person name="Zhao Y."/>
            <person name="Wu J."/>
            <person name="Jing H."/>
            <person name="Xiao J."/>
            <person name="Wang X."/>
        </authorList>
    </citation>
    <scope>NUCLEOTIDE SEQUENCE [LARGE SCALE GENOMIC DNA]</scope>
    <source>
        <strain evidence="1 2">LC20</strain>
    </source>
</reference>
<dbReference type="Proteomes" id="UP000230961">
    <property type="component" value="Chromosome"/>
</dbReference>
<dbReference type="EMBL" id="CP007448">
    <property type="protein sequence ID" value="AHM76052.2"/>
    <property type="molecule type" value="Genomic_DNA"/>
</dbReference>
<evidence type="ECO:0000313" key="1">
    <source>
        <dbReference type="EMBL" id="AHM76052.2"/>
    </source>
</evidence>
<gene>
    <name evidence="1" type="ORF">LC20_04799</name>
</gene>